<organism evidence="2 3">
    <name type="scientific">Salicibibacter cibarius</name>
    <dbReference type="NCBI Taxonomy" id="2743000"/>
    <lineage>
        <taxon>Bacteria</taxon>
        <taxon>Bacillati</taxon>
        <taxon>Bacillota</taxon>
        <taxon>Bacilli</taxon>
        <taxon>Bacillales</taxon>
        <taxon>Bacillaceae</taxon>
        <taxon>Salicibibacter</taxon>
    </lineage>
</organism>
<evidence type="ECO:0000313" key="3">
    <source>
        <dbReference type="Proteomes" id="UP000595823"/>
    </source>
</evidence>
<accession>A0A7T6Z433</accession>
<proteinExistence type="predicted"/>
<evidence type="ECO:0000259" key="1">
    <source>
        <dbReference type="PROSITE" id="PS50965"/>
    </source>
</evidence>
<feature type="domain" description="NERD" evidence="1">
    <location>
        <begin position="36"/>
        <end position="146"/>
    </location>
</feature>
<dbReference type="EMBL" id="CP054705">
    <property type="protein sequence ID" value="QQK76648.1"/>
    <property type="molecule type" value="Genomic_DNA"/>
</dbReference>
<gene>
    <name evidence="2" type="ORF">HUG15_14465</name>
</gene>
<reference evidence="2 3" key="1">
    <citation type="submission" date="2020-06" db="EMBL/GenBank/DDBJ databases">
        <title>Genomic analysis of Salicibibacter sp. NKC5-3.</title>
        <authorList>
            <person name="Oh Y.J."/>
        </authorList>
    </citation>
    <scope>NUCLEOTIDE SEQUENCE [LARGE SCALE GENOMIC DNA]</scope>
    <source>
        <strain evidence="2 3">NKC5-3</strain>
    </source>
</reference>
<dbReference type="PROSITE" id="PS50965">
    <property type="entry name" value="NERD"/>
    <property type="match status" value="1"/>
</dbReference>
<keyword evidence="3" id="KW-1185">Reference proteome</keyword>
<dbReference type="Pfam" id="PF08378">
    <property type="entry name" value="NERD"/>
    <property type="match status" value="1"/>
</dbReference>
<dbReference type="RefSeq" id="WP_200123776.1">
    <property type="nucleotide sequence ID" value="NZ_CP054705.1"/>
</dbReference>
<name>A0A7T6Z433_9BACI</name>
<dbReference type="Proteomes" id="UP000595823">
    <property type="component" value="Chromosome"/>
</dbReference>
<protein>
    <submittedName>
        <fullName evidence="2">NERD domain-containing protein</fullName>
    </submittedName>
</protein>
<dbReference type="AlphaFoldDB" id="A0A7T6Z433"/>
<sequence length="167" mass="19729">MKLLKPRETPVELQFLRMLRARMTLPDDQHYMNLEQGYTGERIMDSWLEDLSSDCLVINDLLLEQNRRIFQIDSLLVFQEKIYMLDAKHSAGDFYIDGDKWKAISGTEIQDPLLQMKRSVTLLRKLLRMNMPIEYFFIFTHPEFYFSSFAPQITRDSACILLPKALV</sequence>
<dbReference type="InterPro" id="IPR011528">
    <property type="entry name" value="NERD"/>
</dbReference>
<evidence type="ECO:0000313" key="2">
    <source>
        <dbReference type="EMBL" id="QQK76648.1"/>
    </source>
</evidence>
<dbReference type="KEGG" id="scia:HUG15_14465"/>